<reference evidence="2 3" key="2">
    <citation type="submission" date="2017-09" db="EMBL/GenBank/DDBJ databases">
        <title>Bacillus patelloidae sp. nov., isolated from the intestinal tract of a marine limpet.</title>
        <authorList>
            <person name="Liu R."/>
            <person name="Dong C."/>
            <person name="Shao Z."/>
        </authorList>
    </citation>
    <scope>NUCLEOTIDE SEQUENCE [LARGE SCALE GENOMIC DNA]</scope>
    <source>
        <strain evidence="2 3">SA5d-4</strain>
    </source>
</reference>
<feature type="transmembrane region" description="Helical" evidence="1">
    <location>
        <begin position="52"/>
        <end position="71"/>
    </location>
</feature>
<sequence length="86" mass="10084">MLFVFIMWLILVALLLYKQRQDTPSIFLNCLVVFIGYLLIFEGIAQIEKHPFTFIRVLLILSVITIIYFIGRRFLGSQQSTNKVNM</sequence>
<gene>
    <name evidence="2" type="ORF">CIB95_12085</name>
</gene>
<keyword evidence="3" id="KW-1185">Reference proteome</keyword>
<accession>A0A263BS31</accession>
<keyword evidence="1" id="KW-1133">Transmembrane helix</keyword>
<comment type="caution">
    <text evidence="2">The sequence shown here is derived from an EMBL/GenBank/DDBJ whole genome shotgun (WGS) entry which is preliminary data.</text>
</comment>
<proteinExistence type="predicted"/>
<keyword evidence="1" id="KW-0812">Transmembrane</keyword>
<dbReference type="EMBL" id="NPIA01000006">
    <property type="protein sequence ID" value="OZM56505.1"/>
    <property type="molecule type" value="Genomic_DNA"/>
</dbReference>
<keyword evidence="1" id="KW-0472">Membrane</keyword>
<organism evidence="2 3">
    <name type="scientific">Lottiidibacillus patelloidae</name>
    <dbReference type="NCBI Taxonomy" id="2670334"/>
    <lineage>
        <taxon>Bacteria</taxon>
        <taxon>Bacillati</taxon>
        <taxon>Bacillota</taxon>
        <taxon>Bacilli</taxon>
        <taxon>Bacillales</taxon>
        <taxon>Bacillaceae</taxon>
        <taxon>Lottiidibacillus</taxon>
    </lineage>
</organism>
<feature type="transmembrane region" description="Helical" evidence="1">
    <location>
        <begin position="26"/>
        <end position="45"/>
    </location>
</feature>
<dbReference type="Proteomes" id="UP000217083">
    <property type="component" value="Unassembled WGS sequence"/>
</dbReference>
<name>A0A263BS31_9BACI</name>
<dbReference type="AlphaFoldDB" id="A0A263BS31"/>
<reference evidence="3" key="1">
    <citation type="submission" date="2017-08" db="EMBL/GenBank/DDBJ databases">
        <authorList>
            <person name="Huang Z."/>
        </authorList>
    </citation>
    <scope>NUCLEOTIDE SEQUENCE [LARGE SCALE GENOMIC DNA]</scope>
    <source>
        <strain evidence="3">SA5d-4</strain>
    </source>
</reference>
<evidence type="ECO:0000256" key="1">
    <source>
        <dbReference type="SAM" id="Phobius"/>
    </source>
</evidence>
<protein>
    <submittedName>
        <fullName evidence="2">Uncharacterized protein</fullName>
    </submittedName>
</protein>
<evidence type="ECO:0000313" key="3">
    <source>
        <dbReference type="Proteomes" id="UP000217083"/>
    </source>
</evidence>
<evidence type="ECO:0000313" key="2">
    <source>
        <dbReference type="EMBL" id="OZM56505.1"/>
    </source>
</evidence>